<feature type="compositionally biased region" description="Polar residues" evidence="2">
    <location>
        <begin position="20"/>
        <end position="29"/>
    </location>
</feature>
<feature type="compositionally biased region" description="Low complexity" evidence="2">
    <location>
        <begin position="1"/>
        <end position="17"/>
    </location>
</feature>
<evidence type="ECO:0000256" key="2">
    <source>
        <dbReference type="SAM" id="MobiDB-lite"/>
    </source>
</evidence>
<keyword evidence="4" id="KW-1185">Reference proteome</keyword>
<feature type="region of interest" description="Disordered" evidence="2">
    <location>
        <begin position="1"/>
        <end position="29"/>
    </location>
</feature>
<comment type="caution">
    <text evidence="3">The sequence shown here is derived from an EMBL/GenBank/DDBJ whole genome shotgun (WGS) entry which is preliminary data.</text>
</comment>
<feature type="region of interest" description="Disordered" evidence="2">
    <location>
        <begin position="428"/>
        <end position="473"/>
    </location>
</feature>
<evidence type="ECO:0000256" key="1">
    <source>
        <dbReference type="SAM" id="Coils"/>
    </source>
</evidence>
<dbReference type="OrthoDB" id="2562743at2759"/>
<dbReference type="AlphaFoldDB" id="A0A9P6PS61"/>
<accession>A0A9P6PS61</accession>
<feature type="coiled-coil region" evidence="1">
    <location>
        <begin position="60"/>
        <end position="87"/>
    </location>
</feature>
<feature type="compositionally biased region" description="Basic and acidic residues" evidence="2">
    <location>
        <begin position="507"/>
        <end position="516"/>
    </location>
</feature>
<dbReference type="EMBL" id="JAAAJA010000597">
    <property type="protein sequence ID" value="KAG0251399.1"/>
    <property type="molecule type" value="Genomic_DNA"/>
</dbReference>
<feature type="compositionally biased region" description="Polar residues" evidence="2">
    <location>
        <begin position="365"/>
        <end position="380"/>
    </location>
</feature>
<feature type="region of interest" description="Disordered" evidence="2">
    <location>
        <begin position="507"/>
        <end position="534"/>
    </location>
</feature>
<sequence length="544" mass="59987">MSSSSSSTIPSSQTTATLRGRTTSASTSTVPFSDRLLAAEHRFTALTQNIAHFSPLKTQLDKHNIAIERLESEIKKKAALLQSCQEKLKAISKRSQSSRQGSHVSLHASDDSETSALVAQQQAAKEALDSLNGQLLAAKILHIGLTRQVAQYFESRGQLQSLLEEIFSGSTPEHPTEDALERELIKISTEMVKVKQDFENYRAAKNEFKEVRRYVDIWNDAMEKQVASNAKDVTKSLKKFVSFLGPKPPSYTKIADTHMAAARAFVPTLENIGLLSDIKMDTIADTSNELIIYTAKFKDCYNSLSHTLEVLHKKSRILKKKKNLCIEKLFDERSRIFSEALQSHYRNIGESLAGGSGSIAGEESTMVTGDSNATSSTNHGQYAEGSMESYSTDGSTHGRGSREMLAEADELPSYYQHQQESGALFHRRTGSLGSPAHSSSASSSLSLNSPPYMAAADSPPDYVRNEHPSSHHHSLGTVVAGPTMAMVGHMEDEDTDALFQAYHRRYDTRQRQDSNPRSRPNVMVPSDTPPGYDETQYHVVVDPV</sequence>
<feature type="compositionally biased region" description="Polar residues" evidence="2">
    <location>
        <begin position="93"/>
        <end position="103"/>
    </location>
</feature>
<evidence type="ECO:0000313" key="4">
    <source>
        <dbReference type="Proteomes" id="UP000726737"/>
    </source>
</evidence>
<name>A0A9P6PS61_9FUNG</name>
<gene>
    <name evidence="3" type="ORF">BG011_007634</name>
</gene>
<dbReference type="Proteomes" id="UP000726737">
    <property type="component" value="Unassembled WGS sequence"/>
</dbReference>
<evidence type="ECO:0000313" key="3">
    <source>
        <dbReference type="EMBL" id="KAG0251399.1"/>
    </source>
</evidence>
<reference evidence="3" key="1">
    <citation type="journal article" date="2020" name="Fungal Divers.">
        <title>Resolving the Mortierellaceae phylogeny through synthesis of multi-gene phylogenetics and phylogenomics.</title>
        <authorList>
            <person name="Vandepol N."/>
            <person name="Liber J."/>
            <person name="Desiro A."/>
            <person name="Na H."/>
            <person name="Kennedy M."/>
            <person name="Barry K."/>
            <person name="Grigoriev I.V."/>
            <person name="Miller A.N."/>
            <person name="O'Donnell K."/>
            <person name="Stajich J.E."/>
            <person name="Bonito G."/>
        </authorList>
    </citation>
    <scope>NUCLEOTIDE SEQUENCE</scope>
    <source>
        <strain evidence="3">KOD948</strain>
    </source>
</reference>
<proteinExistence type="predicted"/>
<feature type="compositionally biased region" description="Low complexity" evidence="2">
    <location>
        <begin position="430"/>
        <end position="451"/>
    </location>
</feature>
<keyword evidence="1" id="KW-0175">Coiled coil</keyword>
<feature type="region of interest" description="Disordered" evidence="2">
    <location>
        <begin position="356"/>
        <end position="401"/>
    </location>
</feature>
<feature type="region of interest" description="Disordered" evidence="2">
    <location>
        <begin position="92"/>
        <end position="112"/>
    </location>
</feature>
<organism evidence="3 4">
    <name type="scientific">Mortierella polycephala</name>
    <dbReference type="NCBI Taxonomy" id="41804"/>
    <lineage>
        <taxon>Eukaryota</taxon>
        <taxon>Fungi</taxon>
        <taxon>Fungi incertae sedis</taxon>
        <taxon>Mucoromycota</taxon>
        <taxon>Mortierellomycotina</taxon>
        <taxon>Mortierellomycetes</taxon>
        <taxon>Mortierellales</taxon>
        <taxon>Mortierellaceae</taxon>
        <taxon>Mortierella</taxon>
    </lineage>
</organism>
<protein>
    <submittedName>
        <fullName evidence="3">Uncharacterized protein</fullName>
    </submittedName>
</protein>